<keyword evidence="4" id="KW-0808">Transferase</keyword>
<dbReference type="Proteomes" id="UP001237642">
    <property type="component" value="Unassembled WGS sequence"/>
</dbReference>
<keyword evidence="8" id="KW-0547">Nucleotide-binding</keyword>
<keyword evidence="3" id="KW-0723">Serine/threonine-protein kinase</keyword>
<dbReference type="InterPro" id="IPR002902">
    <property type="entry name" value="GNK2"/>
</dbReference>
<dbReference type="GO" id="GO:0004674">
    <property type="term" value="F:protein serine/threonine kinase activity"/>
    <property type="evidence" value="ECO:0007669"/>
    <property type="project" value="UniProtKB-KW"/>
</dbReference>
<evidence type="ECO:0000259" key="20">
    <source>
        <dbReference type="PROSITE" id="PS50011"/>
    </source>
</evidence>
<feature type="transmembrane region" description="Helical" evidence="19">
    <location>
        <begin position="12"/>
        <end position="31"/>
    </location>
</feature>
<evidence type="ECO:0000256" key="8">
    <source>
        <dbReference type="ARBA" id="ARBA00022741"/>
    </source>
</evidence>
<dbReference type="GO" id="GO:0005886">
    <property type="term" value="C:plasma membrane"/>
    <property type="evidence" value="ECO:0007669"/>
    <property type="project" value="TreeGrafter"/>
</dbReference>
<dbReference type="Pfam" id="PF07714">
    <property type="entry name" value="PK_Tyr_Ser-Thr"/>
    <property type="match status" value="2"/>
</dbReference>
<dbReference type="CDD" id="cd23509">
    <property type="entry name" value="Gnk2-like"/>
    <property type="match status" value="1"/>
</dbReference>
<evidence type="ECO:0000256" key="16">
    <source>
        <dbReference type="ARBA" id="ARBA00047899"/>
    </source>
</evidence>
<dbReference type="GO" id="GO:0005524">
    <property type="term" value="F:ATP binding"/>
    <property type="evidence" value="ECO:0007669"/>
    <property type="project" value="UniProtKB-KW"/>
</dbReference>
<name>A0AAD8HYH7_9APIA</name>
<dbReference type="PANTHER" id="PTHR27002">
    <property type="entry name" value="RECEPTOR-LIKE SERINE/THREONINE-PROTEIN KINASE SD1-8"/>
    <property type="match status" value="1"/>
</dbReference>
<keyword evidence="11 19" id="KW-1133">Transmembrane helix</keyword>
<dbReference type="AlphaFoldDB" id="A0AAD8HYH7"/>
<dbReference type="PROSITE" id="PS50011">
    <property type="entry name" value="PROTEIN_KINASE_DOM"/>
    <property type="match status" value="1"/>
</dbReference>
<keyword evidence="13" id="KW-1015">Disulfide bond</keyword>
<evidence type="ECO:0000256" key="7">
    <source>
        <dbReference type="ARBA" id="ARBA00022737"/>
    </source>
</evidence>
<evidence type="ECO:0000256" key="11">
    <source>
        <dbReference type="ARBA" id="ARBA00022989"/>
    </source>
</evidence>
<proteinExistence type="predicted"/>
<comment type="caution">
    <text evidence="22">The sequence shown here is derived from an EMBL/GenBank/DDBJ whole genome shotgun (WGS) entry which is preliminary data.</text>
</comment>
<dbReference type="InterPro" id="IPR001245">
    <property type="entry name" value="Ser-Thr/Tyr_kinase_cat_dom"/>
</dbReference>
<evidence type="ECO:0000256" key="1">
    <source>
        <dbReference type="ARBA" id="ARBA00004167"/>
    </source>
</evidence>
<dbReference type="InterPro" id="IPR011009">
    <property type="entry name" value="Kinase-like_dom_sf"/>
</dbReference>
<feature type="domain" description="Gnk2-homologous" evidence="21">
    <location>
        <begin position="35"/>
        <end position="139"/>
    </location>
</feature>
<evidence type="ECO:0000259" key="21">
    <source>
        <dbReference type="PROSITE" id="PS51473"/>
    </source>
</evidence>
<evidence type="ECO:0000256" key="2">
    <source>
        <dbReference type="ARBA" id="ARBA00012513"/>
    </source>
</evidence>
<evidence type="ECO:0000256" key="14">
    <source>
        <dbReference type="ARBA" id="ARBA00023170"/>
    </source>
</evidence>
<evidence type="ECO:0000256" key="10">
    <source>
        <dbReference type="ARBA" id="ARBA00022840"/>
    </source>
</evidence>
<keyword evidence="12 19" id="KW-0472">Membrane</keyword>
<keyword evidence="7" id="KW-0677">Repeat</keyword>
<feature type="domain" description="Protein kinase" evidence="20">
    <location>
        <begin position="309"/>
        <end position="566"/>
    </location>
</feature>
<dbReference type="PROSITE" id="PS51473">
    <property type="entry name" value="GNK2"/>
    <property type="match status" value="1"/>
</dbReference>
<keyword evidence="9" id="KW-0418">Kinase</keyword>
<evidence type="ECO:0000256" key="12">
    <source>
        <dbReference type="ARBA" id="ARBA00023136"/>
    </source>
</evidence>
<dbReference type="PANTHER" id="PTHR27002:SF181">
    <property type="entry name" value="RECEPTOR-LIKE SERINE_THREONINE-PROTEIN KINASE"/>
    <property type="match status" value="1"/>
</dbReference>
<keyword evidence="14" id="KW-0675">Receptor</keyword>
<sequence length="599" mass="66949">MVIFEGSSALRVPSLVLISWMVLYIAIYNSVRAQVYVSSTCSNHTYFSSTPSDLFQNNLDSLFKSFSDVSSDASVFNTTKGSYPDEVYGMFICKAHVSAKTCYDCVTAAITQILVECPLNNDAIIWFDKCVIQYSNKLITFPSLEKDPSLSFISIVEKDPYLSTQLLILLTVLQAANRVTYCLAENNEGIVLTPNCSIRYELNPFSKVIPTPPPAPAKVRKERKSKIMISASISASVLMALLGLCLCYYYCIRSKKAKNNISSHQQTERSNTEFQLLDFDDSLITENQVDSLDFPSIELDVIHKATQHFSEANKLGEGGFGPVYKGTLLNGKQIAVKRLSRSSGQGMKEFKAEVTLIARLQHRNLVKLLGCSLKNNEMLLVYDYMLNKSLDVFLFDSTRPTQLDWKRRFNIINDHDMNPKISDFGMARIFGSNQTEANTNRVVGTYGYMAPEYAMEGIFSVKSDVYSFGVLMLEMISGRKNNGFYLSGQGHSLLDYAWKLWSEDKELELLDPLLTKSFVVNEVLKCIHIGLLCVQDDPANRPTMSSINLMLGSDMTTFSEPLQPLFFVGRVAPSAQPQPQSTETGSSVNGITISDFPPR</sequence>
<accession>A0AAD8HYH7</accession>
<feature type="compositionally biased region" description="Polar residues" evidence="18">
    <location>
        <begin position="575"/>
        <end position="592"/>
    </location>
</feature>
<evidence type="ECO:0000313" key="23">
    <source>
        <dbReference type="Proteomes" id="UP001237642"/>
    </source>
</evidence>
<dbReference type="EMBL" id="JAUIZM010000007">
    <property type="protein sequence ID" value="KAK1375179.1"/>
    <property type="molecule type" value="Genomic_DNA"/>
</dbReference>
<evidence type="ECO:0000256" key="3">
    <source>
        <dbReference type="ARBA" id="ARBA00022527"/>
    </source>
</evidence>
<reference evidence="22" key="1">
    <citation type="submission" date="2023-02" db="EMBL/GenBank/DDBJ databases">
        <title>Genome of toxic invasive species Heracleum sosnowskyi carries increased number of genes despite the absence of recent whole-genome duplications.</title>
        <authorList>
            <person name="Schelkunov M."/>
            <person name="Shtratnikova V."/>
            <person name="Makarenko M."/>
            <person name="Klepikova A."/>
            <person name="Omelchenko D."/>
            <person name="Novikova G."/>
            <person name="Obukhova E."/>
            <person name="Bogdanov V."/>
            <person name="Penin A."/>
            <person name="Logacheva M."/>
        </authorList>
    </citation>
    <scope>NUCLEOTIDE SEQUENCE</scope>
    <source>
        <strain evidence="22">Hsosn_3</strain>
        <tissue evidence="22">Leaf</tissue>
    </source>
</reference>
<keyword evidence="23" id="KW-1185">Reference proteome</keyword>
<evidence type="ECO:0000256" key="19">
    <source>
        <dbReference type="SAM" id="Phobius"/>
    </source>
</evidence>
<dbReference type="SUPFAM" id="SSF56112">
    <property type="entry name" value="Protein kinase-like (PK-like)"/>
    <property type="match status" value="1"/>
</dbReference>
<dbReference type="Gene3D" id="1.10.510.10">
    <property type="entry name" value="Transferase(Phosphotransferase) domain 1"/>
    <property type="match status" value="1"/>
</dbReference>
<evidence type="ECO:0000256" key="6">
    <source>
        <dbReference type="ARBA" id="ARBA00022729"/>
    </source>
</evidence>
<evidence type="ECO:0000256" key="13">
    <source>
        <dbReference type="ARBA" id="ARBA00023157"/>
    </source>
</evidence>
<keyword evidence="15" id="KW-0325">Glycoprotein</keyword>
<organism evidence="22 23">
    <name type="scientific">Heracleum sosnowskyi</name>
    <dbReference type="NCBI Taxonomy" id="360622"/>
    <lineage>
        <taxon>Eukaryota</taxon>
        <taxon>Viridiplantae</taxon>
        <taxon>Streptophyta</taxon>
        <taxon>Embryophyta</taxon>
        <taxon>Tracheophyta</taxon>
        <taxon>Spermatophyta</taxon>
        <taxon>Magnoliopsida</taxon>
        <taxon>eudicotyledons</taxon>
        <taxon>Gunneridae</taxon>
        <taxon>Pentapetalae</taxon>
        <taxon>asterids</taxon>
        <taxon>campanulids</taxon>
        <taxon>Apiales</taxon>
        <taxon>Apiaceae</taxon>
        <taxon>Apioideae</taxon>
        <taxon>apioid superclade</taxon>
        <taxon>Tordylieae</taxon>
        <taxon>Tordyliinae</taxon>
        <taxon>Heracleum</taxon>
    </lineage>
</organism>
<dbReference type="EC" id="2.7.11.1" evidence="2"/>
<comment type="catalytic activity">
    <reaction evidence="17">
        <text>L-seryl-[protein] + ATP = O-phospho-L-seryl-[protein] + ADP + H(+)</text>
        <dbReference type="Rhea" id="RHEA:17989"/>
        <dbReference type="Rhea" id="RHEA-COMP:9863"/>
        <dbReference type="Rhea" id="RHEA-COMP:11604"/>
        <dbReference type="ChEBI" id="CHEBI:15378"/>
        <dbReference type="ChEBI" id="CHEBI:29999"/>
        <dbReference type="ChEBI" id="CHEBI:30616"/>
        <dbReference type="ChEBI" id="CHEBI:83421"/>
        <dbReference type="ChEBI" id="CHEBI:456216"/>
        <dbReference type="EC" id="2.7.11.1"/>
    </reaction>
</comment>
<dbReference type="Gene3D" id="3.30.200.20">
    <property type="entry name" value="Phosphorylase Kinase, domain 1"/>
    <property type="match status" value="1"/>
</dbReference>
<evidence type="ECO:0000313" key="22">
    <source>
        <dbReference type="EMBL" id="KAK1375179.1"/>
    </source>
</evidence>
<dbReference type="InterPro" id="IPR038408">
    <property type="entry name" value="GNK2_sf"/>
</dbReference>
<dbReference type="Gene3D" id="3.30.430.20">
    <property type="entry name" value="Gnk2 domain, C-X8-C-X2-C motif"/>
    <property type="match status" value="1"/>
</dbReference>
<evidence type="ECO:0000256" key="4">
    <source>
        <dbReference type="ARBA" id="ARBA00022679"/>
    </source>
</evidence>
<evidence type="ECO:0000256" key="5">
    <source>
        <dbReference type="ARBA" id="ARBA00022692"/>
    </source>
</evidence>
<evidence type="ECO:0000256" key="18">
    <source>
        <dbReference type="SAM" id="MobiDB-lite"/>
    </source>
</evidence>
<evidence type="ECO:0000256" key="9">
    <source>
        <dbReference type="ARBA" id="ARBA00022777"/>
    </source>
</evidence>
<protein>
    <recommendedName>
        <fullName evidence="2">non-specific serine/threonine protein kinase</fullName>
        <ecNumber evidence="2">2.7.11.1</ecNumber>
    </recommendedName>
</protein>
<keyword evidence="10" id="KW-0067">ATP-binding</keyword>
<dbReference type="Pfam" id="PF01657">
    <property type="entry name" value="Stress-antifung"/>
    <property type="match status" value="1"/>
</dbReference>
<reference evidence="22" key="2">
    <citation type="submission" date="2023-05" db="EMBL/GenBank/DDBJ databases">
        <authorList>
            <person name="Schelkunov M.I."/>
        </authorList>
    </citation>
    <scope>NUCLEOTIDE SEQUENCE</scope>
    <source>
        <strain evidence="22">Hsosn_3</strain>
        <tissue evidence="22">Leaf</tissue>
    </source>
</reference>
<dbReference type="FunFam" id="1.10.510.10:FF:001722">
    <property type="entry name" value="G-type lectin S-receptor-like serine/threonine-protein kinase B120"/>
    <property type="match status" value="1"/>
</dbReference>
<comment type="catalytic activity">
    <reaction evidence="16">
        <text>L-threonyl-[protein] + ATP = O-phospho-L-threonyl-[protein] + ADP + H(+)</text>
        <dbReference type="Rhea" id="RHEA:46608"/>
        <dbReference type="Rhea" id="RHEA-COMP:11060"/>
        <dbReference type="Rhea" id="RHEA-COMP:11605"/>
        <dbReference type="ChEBI" id="CHEBI:15378"/>
        <dbReference type="ChEBI" id="CHEBI:30013"/>
        <dbReference type="ChEBI" id="CHEBI:30616"/>
        <dbReference type="ChEBI" id="CHEBI:61977"/>
        <dbReference type="ChEBI" id="CHEBI:456216"/>
        <dbReference type="EC" id="2.7.11.1"/>
    </reaction>
</comment>
<keyword evidence="5 19" id="KW-0812">Transmembrane</keyword>
<dbReference type="FunFam" id="3.30.200.20:FF:000195">
    <property type="entry name" value="G-type lectin S-receptor-like serine/threonine-protein kinase"/>
    <property type="match status" value="1"/>
</dbReference>
<keyword evidence="6" id="KW-0732">Signal</keyword>
<feature type="transmembrane region" description="Helical" evidence="19">
    <location>
        <begin position="227"/>
        <end position="250"/>
    </location>
</feature>
<comment type="subcellular location">
    <subcellularLocation>
        <location evidence="1">Membrane</location>
        <topology evidence="1">Single-pass membrane protein</topology>
    </subcellularLocation>
</comment>
<evidence type="ECO:0000256" key="17">
    <source>
        <dbReference type="ARBA" id="ARBA00048679"/>
    </source>
</evidence>
<feature type="region of interest" description="Disordered" evidence="18">
    <location>
        <begin position="574"/>
        <end position="599"/>
    </location>
</feature>
<gene>
    <name evidence="22" type="ORF">POM88_031372</name>
</gene>
<dbReference type="InterPro" id="IPR000719">
    <property type="entry name" value="Prot_kinase_dom"/>
</dbReference>
<evidence type="ECO:0000256" key="15">
    <source>
        <dbReference type="ARBA" id="ARBA00023180"/>
    </source>
</evidence>